<dbReference type="Gene3D" id="3.30.420.10">
    <property type="entry name" value="Ribonuclease H-like superfamily/Ribonuclease H"/>
    <property type="match status" value="1"/>
</dbReference>
<dbReference type="SUPFAM" id="SSF53098">
    <property type="entry name" value="Ribonuclease H-like"/>
    <property type="match status" value="1"/>
</dbReference>
<accession>A0AAW2UG58</accession>
<name>A0AAW2UG58_9LAMI</name>
<evidence type="ECO:0000313" key="1">
    <source>
        <dbReference type="EMBL" id="KAL0415919.1"/>
    </source>
</evidence>
<dbReference type="InterPro" id="IPR036397">
    <property type="entry name" value="RNaseH_sf"/>
</dbReference>
<dbReference type="AlphaFoldDB" id="A0AAW2UG58"/>
<reference evidence="1" key="2">
    <citation type="journal article" date="2024" name="Plant">
        <title>Genomic evolution and insights into agronomic trait innovations of Sesamum species.</title>
        <authorList>
            <person name="Miao H."/>
            <person name="Wang L."/>
            <person name="Qu L."/>
            <person name="Liu H."/>
            <person name="Sun Y."/>
            <person name="Le M."/>
            <person name="Wang Q."/>
            <person name="Wei S."/>
            <person name="Zheng Y."/>
            <person name="Lin W."/>
            <person name="Duan Y."/>
            <person name="Cao H."/>
            <person name="Xiong S."/>
            <person name="Wang X."/>
            <person name="Wei L."/>
            <person name="Li C."/>
            <person name="Ma Q."/>
            <person name="Ju M."/>
            <person name="Zhao R."/>
            <person name="Li G."/>
            <person name="Mu C."/>
            <person name="Tian Q."/>
            <person name="Mei H."/>
            <person name="Zhang T."/>
            <person name="Gao T."/>
            <person name="Zhang H."/>
        </authorList>
    </citation>
    <scope>NUCLEOTIDE SEQUENCE</scope>
    <source>
        <strain evidence="1">KEN1</strain>
    </source>
</reference>
<protein>
    <recommendedName>
        <fullName evidence="2">Reverse transcriptase domain-containing protein</fullName>
    </recommendedName>
</protein>
<organism evidence="1">
    <name type="scientific">Sesamum latifolium</name>
    <dbReference type="NCBI Taxonomy" id="2727402"/>
    <lineage>
        <taxon>Eukaryota</taxon>
        <taxon>Viridiplantae</taxon>
        <taxon>Streptophyta</taxon>
        <taxon>Embryophyta</taxon>
        <taxon>Tracheophyta</taxon>
        <taxon>Spermatophyta</taxon>
        <taxon>Magnoliopsida</taxon>
        <taxon>eudicotyledons</taxon>
        <taxon>Gunneridae</taxon>
        <taxon>Pentapetalae</taxon>
        <taxon>asterids</taxon>
        <taxon>lamiids</taxon>
        <taxon>Lamiales</taxon>
        <taxon>Pedaliaceae</taxon>
        <taxon>Sesamum</taxon>
    </lineage>
</organism>
<proteinExistence type="predicted"/>
<comment type="caution">
    <text evidence="1">The sequence shown here is derived from an EMBL/GenBank/DDBJ whole genome shotgun (WGS) entry which is preliminary data.</text>
</comment>
<dbReference type="PANTHER" id="PTHR48475">
    <property type="entry name" value="RIBONUCLEASE H"/>
    <property type="match status" value="1"/>
</dbReference>
<evidence type="ECO:0008006" key="2">
    <source>
        <dbReference type="Google" id="ProtNLM"/>
    </source>
</evidence>
<sequence length="88" mass="10058">MTGPPLKKAPEKEFWLLHVDGSVTTQGSEASIVITSVQWEDMVFSIRFESKAFNNETEYEVLVIGMRMIHEVITQRIVAYLDSQLIVK</sequence>
<reference evidence="1" key="1">
    <citation type="submission" date="2020-06" db="EMBL/GenBank/DDBJ databases">
        <authorList>
            <person name="Li T."/>
            <person name="Hu X."/>
            <person name="Zhang T."/>
            <person name="Song X."/>
            <person name="Zhang H."/>
            <person name="Dai N."/>
            <person name="Sheng W."/>
            <person name="Hou X."/>
            <person name="Wei L."/>
        </authorList>
    </citation>
    <scope>NUCLEOTIDE SEQUENCE</scope>
    <source>
        <strain evidence="1">KEN1</strain>
        <tissue evidence="1">Leaf</tissue>
    </source>
</reference>
<dbReference type="InterPro" id="IPR012337">
    <property type="entry name" value="RNaseH-like_sf"/>
</dbReference>
<gene>
    <name evidence="1" type="ORF">Slati_3423800</name>
</gene>
<dbReference type="GO" id="GO:0003676">
    <property type="term" value="F:nucleic acid binding"/>
    <property type="evidence" value="ECO:0007669"/>
    <property type="project" value="InterPro"/>
</dbReference>
<dbReference type="PANTHER" id="PTHR48475:SF2">
    <property type="entry name" value="RIBONUCLEASE H"/>
    <property type="match status" value="1"/>
</dbReference>
<dbReference type="EMBL" id="JACGWN010000012">
    <property type="protein sequence ID" value="KAL0415919.1"/>
    <property type="molecule type" value="Genomic_DNA"/>
</dbReference>